<evidence type="ECO:0000256" key="1">
    <source>
        <dbReference type="ARBA" id="ARBA00002963"/>
    </source>
</evidence>
<reference evidence="8 9" key="1">
    <citation type="journal article" date="2011" name="PLoS Pathog.">
        <title>Endophytic Life Strategies Decoded by Genome and Transcriptome Analyses of the Mutualistic Root Symbiont Piriformospora indica.</title>
        <authorList>
            <person name="Zuccaro A."/>
            <person name="Lahrmann U."/>
            <person name="Guldener U."/>
            <person name="Langen G."/>
            <person name="Pfiffi S."/>
            <person name="Biedenkopf D."/>
            <person name="Wong P."/>
            <person name="Samans B."/>
            <person name="Grimm C."/>
            <person name="Basiewicz M."/>
            <person name="Murat C."/>
            <person name="Martin F."/>
            <person name="Kogel K.H."/>
        </authorList>
    </citation>
    <scope>NUCLEOTIDE SEQUENCE [LARGE SCALE GENOMIC DNA]</scope>
    <source>
        <strain evidence="8 9">DSM 11827</strain>
    </source>
</reference>
<keyword evidence="9" id="KW-1185">Reference proteome</keyword>
<dbReference type="SUPFAM" id="SSF52833">
    <property type="entry name" value="Thioredoxin-like"/>
    <property type="match status" value="1"/>
</dbReference>
<dbReference type="eggNOG" id="ENOG502S4MH">
    <property type="taxonomic scope" value="Eukaryota"/>
</dbReference>
<feature type="region of interest" description="Disordered" evidence="7">
    <location>
        <begin position="134"/>
        <end position="161"/>
    </location>
</feature>
<feature type="compositionally biased region" description="Basic and acidic residues" evidence="7">
    <location>
        <begin position="85"/>
        <end position="97"/>
    </location>
</feature>
<dbReference type="Proteomes" id="UP000007148">
    <property type="component" value="Unassembled WGS sequence"/>
</dbReference>
<dbReference type="InterPro" id="IPR012882">
    <property type="entry name" value="Fmp46"/>
</dbReference>
<evidence type="ECO:0008006" key="10">
    <source>
        <dbReference type="Google" id="ProtNLM"/>
    </source>
</evidence>
<comment type="subcellular location">
    <subcellularLocation>
        <location evidence="2">Mitochondrion</location>
    </subcellularLocation>
</comment>
<protein>
    <recommendedName>
        <fullName evidence="10">Thioredoxin-like protein</fullName>
    </recommendedName>
</protein>
<evidence type="ECO:0000256" key="7">
    <source>
        <dbReference type="SAM" id="MobiDB-lite"/>
    </source>
</evidence>
<evidence type="ECO:0000313" key="8">
    <source>
        <dbReference type="EMBL" id="CCA66504.1"/>
    </source>
</evidence>
<feature type="region of interest" description="Disordered" evidence="7">
    <location>
        <begin position="77"/>
        <end position="97"/>
    </location>
</feature>
<dbReference type="PANTHER" id="PTHR28071">
    <property type="entry name" value="REDOX PROTEIN FMP46, MITOCHONDRIAL-RELATED"/>
    <property type="match status" value="1"/>
</dbReference>
<accession>G4T577</accession>
<dbReference type="Pfam" id="PF07955">
    <property type="entry name" value="DUF1687"/>
    <property type="match status" value="1"/>
</dbReference>
<sequence>MSFRPPRNLPVISIFHNASSPPSKSALSLLRKAVSEPYPPSKSPLSVELSVVERLPTSDQFRTMQRYYGRPVSSFLSAHPASGDGKGEDEVERVRDAAQKNPMALKYPIVVDWDAGKIAVGDVDEVKRLLDARAKGPSEGGQGSQGSESKGFLSSLFGSSS</sequence>
<keyword evidence="4" id="KW-0809">Transit peptide</keyword>
<dbReference type="HOGENOM" id="CLU_136347_0_0_1"/>
<evidence type="ECO:0000256" key="6">
    <source>
        <dbReference type="ARBA" id="ARBA00023128"/>
    </source>
</evidence>
<keyword evidence="6" id="KW-0496">Mitochondrion</keyword>
<evidence type="ECO:0000313" key="9">
    <source>
        <dbReference type="Proteomes" id="UP000007148"/>
    </source>
</evidence>
<gene>
    <name evidence="8" type="ORF">PIIN_00188</name>
</gene>
<comment type="similarity">
    <text evidence="3">Belongs to the FMP46 family.</text>
</comment>
<dbReference type="AlphaFoldDB" id="G4T577"/>
<proteinExistence type="inferred from homology"/>
<comment type="caution">
    <text evidence="8">The sequence shown here is derived from an EMBL/GenBank/DDBJ whole genome shotgun (WGS) entry which is preliminary data.</text>
</comment>
<comment type="function">
    <text evidence="1">Putative mitochondrial redox protein which could be involved in the reduction of small toxic molecules.</text>
</comment>
<evidence type="ECO:0000256" key="4">
    <source>
        <dbReference type="ARBA" id="ARBA00022946"/>
    </source>
</evidence>
<name>G4T577_SERID</name>
<dbReference type="InParanoid" id="G4T577"/>
<evidence type="ECO:0000256" key="2">
    <source>
        <dbReference type="ARBA" id="ARBA00004173"/>
    </source>
</evidence>
<dbReference type="PANTHER" id="PTHR28071:SF1">
    <property type="entry name" value="REDOX PROTEIN FMP46, MITOCHONDRIAL-RELATED"/>
    <property type="match status" value="1"/>
</dbReference>
<dbReference type="InterPro" id="IPR036249">
    <property type="entry name" value="Thioredoxin-like_sf"/>
</dbReference>
<dbReference type="GO" id="GO:0005739">
    <property type="term" value="C:mitochondrion"/>
    <property type="evidence" value="ECO:0007669"/>
    <property type="project" value="UniProtKB-SubCell"/>
</dbReference>
<dbReference type="Gene3D" id="3.40.30.10">
    <property type="entry name" value="Glutaredoxin"/>
    <property type="match status" value="1"/>
</dbReference>
<dbReference type="GO" id="GO:0016491">
    <property type="term" value="F:oxidoreductase activity"/>
    <property type="evidence" value="ECO:0007669"/>
    <property type="project" value="UniProtKB-KW"/>
</dbReference>
<dbReference type="OMA" id="QITNAHD"/>
<dbReference type="EMBL" id="CAFZ01000002">
    <property type="protein sequence ID" value="CCA66504.1"/>
    <property type="molecule type" value="Genomic_DNA"/>
</dbReference>
<feature type="compositionally biased region" description="Low complexity" evidence="7">
    <location>
        <begin position="145"/>
        <end position="161"/>
    </location>
</feature>
<dbReference type="OrthoDB" id="59229at2759"/>
<keyword evidence="5" id="KW-0560">Oxidoreductase</keyword>
<evidence type="ECO:0000256" key="3">
    <source>
        <dbReference type="ARBA" id="ARBA00009734"/>
    </source>
</evidence>
<evidence type="ECO:0000256" key="5">
    <source>
        <dbReference type="ARBA" id="ARBA00023002"/>
    </source>
</evidence>
<organism evidence="8 9">
    <name type="scientific">Serendipita indica (strain DSM 11827)</name>
    <name type="common">Root endophyte fungus</name>
    <name type="synonym">Piriformospora indica</name>
    <dbReference type="NCBI Taxonomy" id="1109443"/>
    <lineage>
        <taxon>Eukaryota</taxon>
        <taxon>Fungi</taxon>
        <taxon>Dikarya</taxon>
        <taxon>Basidiomycota</taxon>
        <taxon>Agaricomycotina</taxon>
        <taxon>Agaricomycetes</taxon>
        <taxon>Sebacinales</taxon>
        <taxon>Serendipitaceae</taxon>
        <taxon>Serendipita</taxon>
    </lineage>
</organism>